<dbReference type="Pfam" id="PF07714">
    <property type="entry name" value="PK_Tyr_Ser-Thr"/>
    <property type="match status" value="1"/>
</dbReference>
<name>A0A9D5CGD3_9LILI</name>
<dbReference type="InterPro" id="IPR032675">
    <property type="entry name" value="LRR_dom_sf"/>
</dbReference>
<dbReference type="Gene3D" id="1.10.510.10">
    <property type="entry name" value="Transferase(Phosphotransferase) domain 1"/>
    <property type="match status" value="1"/>
</dbReference>
<keyword evidence="15" id="KW-0675">Receptor</keyword>
<evidence type="ECO:0000256" key="12">
    <source>
        <dbReference type="ARBA" id="ARBA00022989"/>
    </source>
</evidence>
<evidence type="ECO:0000256" key="16">
    <source>
        <dbReference type="ARBA" id="ARBA00023180"/>
    </source>
</evidence>
<evidence type="ECO:0000256" key="5">
    <source>
        <dbReference type="ARBA" id="ARBA00022679"/>
    </source>
</evidence>
<dbReference type="InterPro" id="IPR017441">
    <property type="entry name" value="Protein_kinase_ATP_BS"/>
</dbReference>
<dbReference type="GO" id="GO:0005524">
    <property type="term" value="F:ATP binding"/>
    <property type="evidence" value="ECO:0007669"/>
    <property type="project" value="UniProtKB-UniRule"/>
</dbReference>
<keyword evidence="16" id="KW-0325">Glycoprotein</keyword>
<feature type="transmembrane region" description="Helical" evidence="19">
    <location>
        <begin position="315"/>
        <end position="336"/>
    </location>
</feature>
<keyword evidence="5" id="KW-0808">Transferase</keyword>
<keyword evidence="10" id="KW-0418">Kinase</keyword>
<dbReference type="OrthoDB" id="1926182at2759"/>
<keyword evidence="23" id="KW-1185">Reference proteome</keyword>
<evidence type="ECO:0000256" key="11">
    <source>
        <dbReference type="ARBA" id="ARBA00022840"/>
    </source>
</evidence>
<gene>
    <name evidence="22" type="ORF">J5N97_020369</name>
</gene>
<dbReference type="PANTHER" id="PTHR47986:SF34">
    <property type="entry name" value="RECEPTOR-LIKE KINASE TMK2"/>
    <property type="match status" value="1"/>
</dbReference>
<evidence type="ECO:0000256" key="15">
    <source>
        <dbReference type="ARBA" id="ARBA00023170"/>
    </source>
</evidence>
<comment type="caution">
    <text evidence="22">The sequence shown here is derived from an EMBL/GenBank/DDBJ whole genome shotgun (WGS) entry which is preliminary data.</text>
</comment>
<dbReference type="PROSITE" id="PS50011">
    <property type="entry name" value="PROTEIN_KINASE_DOM"/>
    <property type="match status" value="1"/>
</dbReference>
<dbReference type="PROSITE" id="PS00108">
    <property type="entry name" value="PROTEIN_KINASE_ST"/>
    <property type="match status" value="1"/>
</dbReference>
<sequence length="746" mass="81671">MAIPLRHLLHLLLILILAGDVPISSHASSPDATAMASIAQSLIGVPTSWVPGSDPCDPKWELVSCMGGRVISLNLANKSLSGVLSQSINDLNALTAIHLQNNNISGPIPSLTSLSNLQMLYLDFNTFTSIQDDFFSGLNSIMIISLDYNPLAVWSISDEAYVCSNLQRFTAMNTNLNGSIPEIFGSFSALQSLRLSNNDLTGTIPQGLAGLKQLQLLDLSNNDLHGKVPNFSPNVTLKLHGNPSLGKDDGGGGNTSPSPPPMGISPPRGSNPPHGTPSGPVENPPPSVKPQPPPPPPSPRRRSSTTSHWLSRNRIYFICLAVALAVILAFFCFIICPRQCKWSKTFDKVNTDCHNDMHDATEKGLLRKKLSNGLHFGKKLTQECGNAALMKTQCQPMSLKTLKKATNNFNEANILGQGGFGVVYRGELNGTTVAVKRSKKSGFGELKAAFDAEIDVLKSARHRNLVALLGYCIEGNERLLVYEFMSMGTLADHLFGQYKDRNCLSWKQRLAIALDVARGIEYLHSLAQETFIHRDLKPTNILLDKNFRAKVSDFGLVKMADTMRSMTTKVAGTFGYLAPEYAINGRASRKVDVYSFGVVLMEIITSKKALDQSLPEEELHIVYTFNKHHEIEHVFKDFVDPTFLVDEEAYNCLCKASELAIHCTASEPQHRPDMSHVVSVLAPMLEQWTPSSGPLQAYSDIEFSQEIERLLKLDRSSSVTDASIQSPRNVAACTCIGVNCRLTSHS</sequence>
<dbReference type="PANTHER" id="PTHR47986">
    <property type="entry name" value="OSJNBA0070M12.3 PROTEIN"/>
    <property type="match status" value="1"/>
</dbReference>
<evidence type="ECO:0000256" key="20">
    <source>
        <dbReference type="SAM" id="SignalP"/>
    </source>
</evidence>
<organism evidence="22 23">
    <name type="scientific">Dioscorea zingiberensis</name>
    <dbReference type="NCBI Taxonomy" id="325984"/>
    <lineage>
        <taxon>Eukaryota</taxon>
        <taxon>Viridiplantae</taxon>
        <taxon>Streptophyta</taxon>
        <taxon>Embryophyta</taxon>
        <taxon>Tracheophyta</taxon>
        <taxon>Spermatophyta</taxon>
        <taxon>Magnoliopsida</taxon>
        <taxon>Liliopsida</taxon>
        <taxon>Dioscoreales</taxon>
        <taxon>Dioscoreaceae</taxon>
        <taxon>Dioscorea</taxon>
    </lineage>
</organism>
<keyword evidence="6 19" id="KW-0812">Transmembrane</keyword>
<evidence type="ECO:0000256" key="9">
    <source>
        <dbReference type="ARBA" id="ARBA00022741"/>
    </source>
</evidence>
<evidence type="ECO:0000256" key="3">
    <source>
        <dbReference type="ARBA" id="ARBA00022527"/>
    </source>
</evidence>
<evidence type="ECO:0000259" key="21">
    <source>
        <dbReference type="PROSITE" id="PS50011"/>
    </source>
</evidence>
<keyword evidence="14" id="KW-1015">Disulfide bond</keyword>
<dbReference type="AlphaFoldDB" id="A0A9D5CGD3"/>
<accession>A0A9D5CGD3</accession>
<dbReference type="Gene3D" id="3.30.200.20">
    <property type="entry name" value="Phosphorylase Kinase, domain 1"/>
    <property type="match status" value="1"/>
</dbReference>
<dbReference type="InterPro" id="IPR011009">
    <property type="entry name" value="Kinase-like_dom_sf"/>
</dbReference>
<dbReference type="SUPFAM" id="SSF56112">
    <property type="entry name" value="Protein kinase-like (PK-like)"/>
    <property type="match status" value="1"/>
</dbReference>
<evidence type="ECO:0000256" key="8">
    <source>
        <dbReference type="ARBA" id="ARBA00022737"/>
    </source>
</evidence>
<dbReference type="CDD" id="cd14066">
    <property type="entry name" value="STKc_IRAK"/>
    <property type="match status" value="1"/>
</dbReference>
<evidence type="ECO:0000256" key="18">
    <source>
        <dbReference type="SAM" id="MobiDB-lite"/>
    </source>
</evidence>
<feature type="domain" description="Protein kinase" evidence="21">
    <location>
        <begin position="409"/>
        <end position="685"/>
    </location>
</feature>
<dbReference type="InterPro" id="IPR001611">
    <property type="entry name" value="Leu-rich_rpt"/>
</dbReference>
<dbReference type="InterPro" id="IPR003591">
    <property type="entry name" value="Leu-rich_rpt_typical-subtyp"/>
</dbReference>
<dbReference type="InterPro" id="IPR001245">
    <property type="entry name" value="Ser-Thr/Tyr_kinase_cat_dom"/>
</dbReference>
<proteinExistence type="predicted"/>
<keyword evidence="8" id="KW-0677">Repeat</keyword>
<keyword evidence="2" id="KW-1003">Cell membrane</keyword>
<evidence type="ECO:0000313" key="23">
    <source>
        <dbReference type="Proteomes" id="UP001085076"/>
    </source>
</evidence>
<dbReference type="InterPro" id="IPR000719">
    <property type="entry name" value="Prot_kinase_dom"/>
</dbReference>
<keyword evidence="4" id="KW-0433">Leucine-rich repeat</keyword>
<comment type="subcellular location">
    <subcellularLocation>
        <location evidence="1">Cell membrane</location>
        <topology evidence="1">Single-pass membrane protein</topology>
    </subcellularLocation>
</comment>
<dbReference type="SUPFAM" id="SSF52058">
    <property type="entry name" value="L domain-like"/>
    <property type="match status" value="1"/>
</dbReference>
<keyword evidence="9 17" id="KW-0547">Nucleotide-binding</keyword>
<reference evidence="22" key="2">
    <citation type="journal article" date="2022" name="Hortic Res">
        <title>The genome of Dioscorea zingiberensis sheds light on the biosynthesis, origin and evolution of the medicinally important diosgenin saponins.</title>
        <authorList>
            <person name="Li Y."/>
            <person name="Tan C."/>
            <person name="Li Z."/>
            <person name="Guo J."/>
            <person name="Li S."/>
            <person name="Chen X."/>
            <person name="Wang C."/>
            <person name="Dai X."/>
            <person name="Yang H."/>
            <person name="Song W."/>
            <person name="Hou L."/>
            <person name="Xu J."/>
            <person name="Tong Z."/>
            <person name="Xu A."/>
            <person name="Yuan X."/>
            <person name="Wang W."/>
            <person name="Yang Q."/>
            <person name="Chen L."/>
            <person name="Sun Z."/>
            <person name="Wang K."/>
            <person name="Pan B."/>
            <person name="Chen J."/>
            <person name="Bao Y."/>
            <person name="Liu F."/>
            <person name="Qi X."/>
            <person name="Gang D.R."/>
            <person name="Wen J."/>
            <person name="Li J."/>
        </authorList>
    </citation>
    <scope>NUCLEOTIDE SEQUENCE</scope>
    <source>
        <strain evidence="22">Dzin_1.0</strain>
    </source>
</reference>
<evidence type="ECO:0000313" key="22">
    <source>
        <dbReference type="EMBL" id="KAJ0972410.1"/>
    </source>
</evidence>
<dbReference type="Pfam" id="PF13855">
    <property type="entry name" value="LRR_8"/>
    <property type="match status" value="1"/>
</dbReference>
<keyword evidence="13 19" id="KW-0472">Membrane</keyword>
<dbReference type="Gene3D" id="3.80.10.10">
    <property type="entry name" value="Ribonuclease Inhibitor"/>
    <property type="match status" value="1"/>
</dbReference>
<dbReference type="GO" id="GO:0004674">
    <property type="term" value="F:protein serine/threonine kinase activity"/>
    <property type="evidence" value="ECO:0007669"/>
    <property type="project" value="UniProtKB-KW"/>
</dbReference>
<evidence type="ECO:0000256" key="4">
    <source>
        <dbReference type="ARBA" id="ARBA00022614"/>
    </source>
</evidence>
<reference evidence="22" key="1">
    <citation type="submission" date="2021-03" db="EMBL/GenBank/DDBJ databases">
        <authorList>
            <person name="Li Z."/>
            <person name="Yang C."/>
        </authorList>
    </citation>
    <scope>NUCLEOTIDE SEQUENCE</scope>
    <source>
        <strain evidence="22">Dzin_1.0</strain>
        <tissue evidence="22">Leaf</tissue>
    </source>
</reference>
<dbReference type="EMBL" id="JAGGNH010000005">
    <property type="protein sequence ID" value="KAJ0972410.1"/>
    <property type="molecule type" value="Genomic_DNA"/>
</dbReference>
<dbReference type="InterPro" id="IPR008271">
    <property type="entry name" value="Ser/Thr_kinase_AS"/>
</dbReference>
<feature type="compositionally biased region" description="Pro residues" evidence="18">
    <location>
        <begin position="282"/>
        <end position="298"/>
    </location>
</feature>
<keyword evidence="7 20" id="KW-0732">Signal</keyword>
<dbReference type="PROSITE" id="PS00107">
    <property type="entry name" value="PROTEIN_KINASE_ATP"/>
    <property type="match status" value="1"/>
</dbReference>
<keyword evidence="3" id="KW-0723">Serine/threonine-protein kinase</keyword>
<feature type="chain" id="PRO_5038693066" description="Protein kinase domain-containing protein" evidence="20">
    <location>
        <begin position="28"/>
        <end position="746"/>
    </location>
</feature>
<dbReference type="FunFam" id="1.10.510.10:FF:000468">
    <property type="entry name" value="PTI1-like tyrosine-protein kinase 3"/>
    <property type="match status" value="1"/>
</dbReference>
<feature type="signal peptide" evidence="20">
    <location>
        <begin position="1"/>
        <end position="27"/>
    </location>
</feature>
<evidence type="ECO:0000256" key="13">
    <source>
        <dbReference type="ARBA" id="ARBA00023136"/>
    </source>
</evidence>
<feature type="binding site" evidence="17">
    <location>
        <position position="436"/>
    </location>
    <ligand>
        <name>ATP</name>
        <dbReference type="ChEBI" id="CHEBI:30616"/>
    </ligand>
</feature>
<evidence type="ECO:0000256" key="6">
    <source>
        <dbReference type="ARBA" id="ARBA00022692"/>
    </source>
</evidence>
<dbReference type="FunFam" id="3.80.10.10:FF:000129">
    <property type="entry name" value="Leucine-rich repeat receptor-like kinase"/>
    <property type="match status" value="2"/>
</dbReference>
<dbReference type="GO" id="GO:0005886">
    <property type="term" value="C:plasma membrane"/>
    <property type="evidence" value="ECO:0007669"/>
    <property type="project" value="UniProtKB-SubCell"/>
</dbReference>
<keyword evidence="11 17" id="KW-0067">ATP-binding</keyword>
<keyword evidence="12 19" id="KW-1133">Transmembrane helix</keyword>
<evidence type="ECO:0000256" key="1">
    <source>
        <dbReference type="ARBA" id="ARBA00004162"/>
    </source>
</evidence>
<evidence type="ECO:0000256" key="7">
    <source>
        <dbReference type="ARBA" id="ARBA00022729"/>
    </source>
</evidence>
<feature type="region of interest" description="Disordered" evidence="18">
    <location>
        <begin position="237"/>
        <end position="306"/>
    </location>
</feature>
<dbReference type="FunFam" id="3.30.200.20:FF:000039">
    <property type="entry name" value="receptor-like protein kinase FERONIA"/>
    <property type="match status" value="1"/>
</dbReference>
<protein>
    <recommendedName>
        <fullName evidence="21">Protein kinase domain-containing protein</fullName>
    </recommendedName>
</protein>
<evidence type="ECO:0000256" key="10">
    <source>
        <dbReference type="ARBA" id="ARBA00022777"/>
    </source>
</evidence>
<dbReference type="SMART" id="SM00369">
    <property type="entry name" value="LRR_TYP"/>
    <property type="match status" value="3"/>
</dbReference>
<dbReference type="SMART" id="SM00220">
    <property type="entry name" value="S_TKc"/>
    <property type="match status" value="1"/>
</dbReference>
<evidence type="ECO:0000256" key="17">
    <source>
        <dbReference type="PROSITE-ProRule" id="PRU10141"/>
    </source>
</evidence>
<evidence type="ECO:0000256" key="14">
    <source>
        <dbReference type="ARBA" id="ARBA00023157"/>
    </source>
</evidence>
<evidence type="ECO:0000256" key="2">
    <source>
        <dbReference type="ARBA" id="ARBA00022475"/>
    </source>
</evidence>
<dbReference type="InterPro" id="IPR052422">
    <property type="entry name" value="Auxin_Ser/Thr_Kinase"/>
</dbReference>
<dbReference type="Proteomes" id="UP001085076">
    <property type="component" value="Miscellaneous, Linkage group lg05"/>
</dbReference>
<evidence type="ECO:0000256" key="19">
    <source>
        <dbReference type="SAM" id="Phobius"/>
    </source>
</evidence>
<dbReference type="PRINTS" id="PR00019">
    <property type="entry name" value="LEURICHRPT"/>
</dbReference>